<evidence type="ECO:0000313" key="3">
    <source>
        <dbReference type="Proteomes" id="UP000789342"/>
    </source>
</evidence>
<reference evidence="2" key="1">
    <citation type="submission" date="2021-06" db="EMBL/GenBank/DDBJ databases">
        <authorList>
            <person name="Kallberg Y."/>
            <person name="Tangrot J."/>
            <person name="Rosling A."/>
        </authorList>
    </citation>
    <scope>NUCLEOTIDE SEQUENCE</scope>
    <source>
        <strain evidence="2">CL551</strain>
    </source>
</reference>
<protein>
    <submittedName>
        <fullName evidence="2">668_t:CDS:1</fullName>
    </submittedName>
</protein>
<feature type="transmembrane region" description="Helical" evidence="1">
    <location>
        <begin position="6"/>
        <end position="28"/>
    </location>
</feature>
<sequence length="119" mass="13465">MQLGMEIIIISFITIALYFSCVTLYCLYGRNNGSDTSESVLNAYDGQPDKLEGAQFKRSKLEKIHSFFRRLHAEKGGDSYHYIPLNSVSVVDEDEFSEVCVEPVFIEKLEIDVIADSDT</sequence>
<gene>
    <name evidence="2" type="ORF">AMORRO_LOCUS783</name>
</gene>
<dbReference type="EMBL" id="CAJVPV010000248">
    <property type="protein sequence ID" value="CAG8448685.1"/>
    <property type="molecule type" value="Genomic_DNA"/>
</dbReference>
<keyword evidence="1" id="KW-0472">Membrane</keyword>
<dbReference type="Proteomes" id="UP000789342">
    <property type="component" value="Unassembled WGS sequence"/>
</dbReference>
<dbReference type="AlphaFoldDB" id="A0A9N8VCV7"/>
<evidence type="ECO:0000256" key="1">
    <source>
        <dbReference type="SAM" id="Phobius"/>
    </source>
</evidence>
<keyword evidence="1" id="KW-0812">Transmembrane</keyword>
<comment type="caution">
    <text evidence="2">The sequence shown here is derived from an EMBL/GenBank/DDBJ whole genome shotgun (WGS) entry which is preliminary data.</text>
</comment>
<keyword evidence="1" id="KW-1133">Transmembrane helix</keyword>
<evidence type="ECO:0000313" key="2">
    <source>
        <dbReference type="EMBL" id="CAG8448685.1"/>
    </source>
</evidence>
<organism evidence="2 3">
    <name type="scientific">Acaulospora morrowiae</name>
    <dbReference type="NCBI Taxonomy" id="94023"/>
    <lineage>
        <taxon>Eukaryota</taxon>
        <taxon>Fungi</taxon>
        <taxon>Fungi incertae sedis</taxon>
        <taxon>Mucoromycota</taxon>
        <taxon>Glomeromycotina</taxon>
        <taxon>Glomeromycetes</taxon>
        <taxon>Diversisporales</taxon>
        <taxon>Acaulosporaceae</taxon>
        <taxon>Acaulospora</taxon>
    </lineage>
</organism>
<name>A0A9N8VCV7_9GLOM</name>
<proteinExistence type="predicted"/>
<keyword evidence="3" id="KW-1185">Reference proteome</keyword>
<accession>A0A9N8VCV7</accession>